<feature type="transmembrane region" description="Helical" evidence="11">
    <location>
        <begin position="346"/>
        <end position="366"/>
    </location>
</feature>
<evidence type="ECO:0000313" key="15">
    <source>
        <dbReference type="EMBL" id="KAK3101876.1"/>
    </source>
</evidence>
<dbReference type="GO" id="GO:0008528">
    <property type="term" value="F:G protein-coupled peptide receptor activity"/>
    <property type="evidence" value="ECO:0007669"/>
    <property type="project" value="TreeGrafter"/>
</dbReference>
<evidence type="ECO:0000256" key="7">
    <source>
        <dbReference type="ARBA" id="ARBA00023136"/>
    </source>
</evidence>
<dbReference type="GO" id="GO:0007188">
    <property type="term" value="P:adenylate cyclase-modulating G protein-coupled receptor signaling pathway"/>
    <property type="evidence" value="ECO:0007669"/>
    <property type="project" value="TreeGrafter"/>
</dbReference>
<keyword evidence="12" id="KW-0732">Signal</keyword>
<proteinExistence type="inferred from homology"/>
<dbReference type="PROSITE" id="PS00650">
    <property type="entry name" value="G_PROTEIN_RECEP_F2_2"/>
    <property type="match status" value="1"/>
</dbReference>
<evidence type="ECO:0000256" key="6">
    <source>
        <dbReference type="ARBA" id="ARBA00023040"/>
    </source>
</evidence>
<name>A0AA88YHN0_PINIB</name>
<keyword evidence="8" id="KW-0675">Receptor</keyword>
<dbReference type="GO" id="GO:0017046">
    <property type="term" value="F:peptide hormone binding"/>
    <property type="evidence" value="ECO:0007669"/>
    <property type="project" value="TreeGrafter"/>
</dbReference>
<evidence type="ECO:0000256" key="1">
    <source>
        <dbReference type="ARBA" id="ARBA00004651"/>
    </source>
</evidence>
<evidence type="ECO:0000256" key="2">
    <source>
        <dbReference type="ARBA" id="ARBA00005314"/>
    </source>
</evidence>
<feature type="transmembrane region" description="Helical" evidence="11">
    <location>
        <begin position="238"/>
        <end position="258"/>
    </location>
</feature>
<keyword evidence="5 11" id="KW-1133">Transmembrane helix</keyword>
<evidence type="ECO:0000313" key="16">
    <source>
        <dbReference type="Proteomes" id="UP001186944"/>
    </source>
</evidence>
<dbReference type="PANTHER" id="PTHR45620">
    <property type="entry name" value="PDF RECEPTOR-LIKE PROTEIN-RELATED"/>
    <property type="match status" value="1"/>
</dbReference>
<comment type="similarity">
    <text evidence="2">Belongs to the G-protein coupled receptor 2 family.</text>
</comment>
<keyword evidence="16" id="KW-1185">Reference proteome</keyword>
<dbReference type="Pfam" id="PF02793">
    <property type="entry name" value="HRM"/>
    <property type="match status" value="1"/>
</dbReference>
<dbReference type="InterPro" id="IPR050332">
    <property type="entry name" value="GPCR_2"/>
</dbReference>
<dbReference type="Gene3D" id="4.10.1240.10">
    <property type="entry name" value="GPCR, family 2, extracellular hormone receptor domain"/>
    <property type="match status" value="1"/>
</dbReference>
<evidence type="ECO:0000256" key="5">
    <source>
        <dbReference type="ARBA" id="ARBA00022989"/>
    </source>
</evidence>
<evidence type="ECO:0000256" key="8">
    <source>
        <dbReference type="ARBA" id="ARBA00023170"/>
    </source>
</evidence>
<dbReference type="EMBL" id="VSWD01000005">
    <property type="protein sequence ID" value="KAK3101876.1"/>
    <property type="molecule type" value="Genomic_DNA"/>
</dbReference>
<dbReference type="PROSITE" id="PS00649">
    <property type="entry name" value="G_PROTEIN_RECEP_F2_1"/>
    <property type="match status" value="1"/>
</dbReference>
<organism evidence="15 16">
    <name type="scientific">Pinctada imbricata</name>
    <name type="common">Atlantic pearl-oyster</name>
    <name type="synonym">Pinctada martensii</name>
    <dbReference type="NCBI Taxonomy" id="66713"/>
    <lineage>
        <taxon>Eukaryota</taxon>
        <taxon>Metazoa</taxon>
        <taxon>Spiralia</taxon>
        <taxon>Lophotrochozoa</taxon>
        <taxon>Mollusca</taxon>
        <taxon>Bivalvia</taxon>
        <taxon>Autobranchia</taxon>
        <taxon>Pteriomorphia</taxon>
        <taxon>Pterioida</taxon>
        <taxon>Pterioidea</taxon>
        <taxon>Pteriidae</taxon>
        <taxon>Pinctada</taxon>
    </lineage>
</organism>
<gene>
    <name evidence="15" type="ORF">FSP39_006982</name>
</gene>
<comment type="subcellular location">
    <subcellularLocation>
        <location evidence="1">Cell membrane</location>
        <topology evidence="1">Multi-pass membrane protein</topology>
    </subcellularLocation>
</comment>
<keyword evidence="3" id="KW-1003">Cell membrane</keyword>
<dbReference type="PROSITE" id="PS50227">
    <property type="entry name" value="G_PROTEIN_RECEP_F2_3"/>
    <property type="match status" value="1"/>
</dbReference>
<feature type="transmembrane region" description="Helical" evidence="11">
    <location>
        <begin position="477"/>
        <end position="498"/>
    </location>
</feature>
<dbReference type="GO" id="GO:0005886">
    <property type="term" value="C:plasma membrane"/>
    <property type="evidence" value="ECO:0007669"/>
    <property type="project" value="UniProtKB-SubCell"/>
</dbReference>
<dbReference type="InterPro" id="IPR036445">
    <property type="entry name" value="GPCR_2_extracell_dom_sf"/>
</dbReference>
<feature type="domain" description="G-protein coupled receptors family 2 profile 2" evidence="14">
    <location>
        <begin position="236"/>
        <end position="499"/>
    </location>
</feature>
<dbReference type="InterPro" id="IPR001879">
    <property type="entry name" value="GPCR_2_extracellular_dom"/>
</dbReference>
<reference evidence="15" key="1">
    <citation type="submission" date="2019-08" db="EMBL/GenBank/DDBJ databases">
        <title>The improved chromosome-level genome for the pearl oyster Pinctada fucata martensii using PacBio sequencing and Hi-C.</title>
        <authorList>
            <person name="Zheng Z."/>
        </authorList>
    </citation>
    <scope>NUCLEOTIDE SEQUENCE</scope>
    <source>
        <strain evidence="15">ZZ-2019</strain>
        <tissue evidence="15">Adductor muscle</tissue>
    </source>
</reference>
<keyword evidence="10" id="KW-0807">Transducer</keyword>
<evidence type="ECO:0000256" key="9">
    <source>
        <dbReference type="ARBA" id="ARBA00023180"/>
    </source>
</evidence>
<dbReference type="InterPro" id="IPR000832">
    <property type="entry name" value="GPCR_2_secretin-like"/>
</dbReference>
<dbReference type="SUPFAM" id="SSF81321">
    <property type="entry name" value="Family A G protein-coupled receptor-like"/>
    <property type="match status" value="1"/>
</dbReference>
<evidence type="ECO:0000259" key="14">
    <source>
        <dbReference type="PROSITE" id="PS50261"/>
    </source>
</evidence>
<dbReference type="InterPro" id="IPR017981">
    <property type="entry name" value="GPCR_2-like_7TM"/>
</dbReference>
<dbReference type="Pfam" id="PF00002">
    <property type="entry name" value="7tm_2"/>
    <property type="match status" value="1"/>
</dbReference>
<protein>
    <submittedName>
        <fullName evidence="15">Uncharacterized protein</fullName>
    </submittedName>
</protein>
<feature type="transmembrane region" description="Helical" evidence="11">
    <location>
        <begin position="320"/>
        <end position="339"/>
    </location>
</feature>
<dbReference type="Proteomes" id="UP001186944">
    <property type="component" value="Unassembled WGS sequence"/>
</dbReference>
<evidence type="ECO:0000256" key="11">
    <source>
        <dbReference type="SAM" id="Phobius"/>
    </source>
</evidence>
<dbReference type="AlphaFoldDB" id="A0AA88YHN0"/>
<dbReference type="PRINTS" id="PR00249">
    <property type="entry name" value="GPCRSECRETIN"/>
</dbReference>
<feature type="transmembrane region" description="Helical" evidence="11">
    <location>
        <begin position="270"/>
        <end position="289"/>
    </location>
</feature>
<keyword evidence="4 11" id="KW-0812">Transmembrane</keyword>
<feature type="domain" description="G-protein coupled receptors family 2 profile 1" evidence="13">
    <location>
        <begin position="142"/>
        <end position="217"/>
    </location>
</feature>
<dbReference type="Gene3D" id="1.20.1070.10">
    <property type="entry name" value="Rhodopsin 7-helix transmembrane proteins"/>
    <property type="match status" value="1"/>
</dbReference>
<feature type="signal peptide" evidence="12">
    <location>
        <begin position="1"/>
        <end position="25"/>
    </location>
</feature>
<dbReference type="PROSITE" id="PS50261">
    <property type="entry name" value="G_PROTEIN_RECEP_F2_4"/>
    <property type="match status" value="1"/>
</dbReference>
<evidence type="ECO:0000256" key="10">
    <source>
        <dbReference type="ARBA" id="ARBA00023224"/>
    </source>
</evidence>
<evidence type="ECO:0000256" key="3">
    <source>
        <dbReference type="ARBA" id="ARBA00022475"/>
    </source>
</evidence>
<sequence>MKIHRVTYVTIISFILVTCREVGDCEVTQRVDKPVRTIGNIADSRTYTSTVVYRERNRQGLLKSRLKQILERIYYDKKSANNPTYLSGRYDQFELKNDSEFRDPWNNIVKTKSFSKMLERYKRDVHEMTDSEPYVMTNTTNRCENVSEDFKDDGIYCNMTWDMLSCWPVTPAGKYAIISCPENLEHLIDPTKNATKFCYLNGTWASRANYNNCFIQSQKTNDLASSDKFEEIDAICGVIYILGYSVSTVALIAALFIFMYFRSLRCIRNFIHSHLIVTFILRNVVYIVLNRSLKEIVDANQTWACQSLVSIFNYAQVTNFFWMLVEGLYLHIIIVWTYQADKIRKWYFIVIGWGMPFFIVGVWIGVRAHFQSQEVATGERNPVFECWIPTAKGSSHIDNLDYIYISPILLVLAINLAFLASIIWVLVTKLRASTSWETRQLRKAVKATLLLFPLLGLTYVIFLMPPSEEFHVIQVHLVTNAFLQSFQGFFVALFYCFLNGEVKTVLKKKFSLFQESRSLSIRYTRTSIGWTNDVSVVQKDQIDMKNGRPSIRFKQRESEGMTIHKEETENML</sequence>
<dbReference type="PANTHER" id="PTHR45620:SF15">
    <property type="entry name" value="DIURETIC HORMONE 44 RECEPTOR 1-RELATED"/>
    <property type="match status" value="1"/>
</dbReference>
<dbReference type="GO" id="GO:0007166">
    <property type="term" value="P:cell surface receptor signaling pathway"/>
    <property type="evidence" value="ECO:0007669"/>
    <property type="project" value="InterPro"/>
</dbReference>
<feature type="transmembrane region" description="Helical" evidence="11">
    <location>
        <begin position="447"/>
        <end position="465"/>
    </location>
</feature>
<dbReference type="SMART" id="SM00008">
    <property type="entry name" value="HormR"/>
    <property type="match status" value="1"/>
</dbReference>
<keyword evidence="9" id="KW-0325">Glycoprotein</keyword>
<comment type="caution">
    <text evidence="15">The sequence shown here is derived from an EMBL/GenBank/DDBJ whole genome shotgun (WGS) entry which is preliminary data.</text>
</comment>
<keyword evidence="7 11" id="KW-0472">Membrane</keyword>
<evidence type="ECO:0000259" key="13">
    <source>
        <dbReference type="PROSITE" id="PS50227"/>
    </source>
</evidence>
<evidence type="ECO:0000256" key="12">
    <source>
        <dbReference type="SAM" id="SignalP"/>
    </source>
</evidence>
<keyword evidence="6" id="KW-0297">G-protein coupled receptor</keyword>
<dbReference type="InterPro" id="IPR017983">
    <property type="entry name" value="GPCR_2_secretin-like_CS"/>
</dbReference>
<feature type="transmembrane region" description="Helical" evidence="11">
    <location>
        <begin position="402"/>
        <end position="427"/>
    </location>
</feature>
<evidence type="ECO:0000256" key="4">
    <source>
        <dbReference type="ARBA" id="ARBA00022692"/>
    </source>
</evidence>
<feature type="chain" id="PRO_5041745320" evidence="12">
    <location>
        <begin position="26"/>
        <end position="572"/>
    </location>
</feature>
<accession>A0AA88YHN0</accession>
<dbReference type="SUPFAM" id="SSF111418">
    <property type="entry name" value="Hormone receptor domain"/>
    <property type="match status" value="1"/>
</dbReference>